<evidence type="ECO:0000256" key="3">
    <source>
        <dbReference type="ARBA" id="ARBA00022603"/>
    </source>
</evidence>
<evidence type="ECO:0000256" key="1">
    <source>
        <dbReference type="ARBA" id="ARBA00006594"/>
    </source>
</evidence>
<proteinExistence type="inferred from homology"/>
<organism evidence="9 10">
    <name type="scientific">Pseudoflavonifractor capillosus ATCC 29799</name>
    <dbReference type="NCBI Taxonomy" id="411467"/>
    <lineage>
        <taxon>Bacteria</taxon>
        <taxon>Bacillati</taxon>
        <taxon>Bacillota</taxon>
        <taxon>Clostridia</taxon>
        <taxon>Eubacteriales</taxon>
        <taxon>Oscillospiraceae</taxon>
        <taxon>Pseudoflavonifractor</taxon>
    </lineage>
</organism>
<dbReference type="InterPro" id="IPR002052">
    <property type="entry name" value="DNA_methylase_N6_adenine_CS"/>
</dbReference>
<sequence>MEHIAHAAPVVKWVGGKRQLLPQILPLIPKRMTAYCEPFLGGGAVLFALQPKRALVNDLNQDLITVYRVIKEDADALIEHLSRHENTPEYFYRIRDLDRDKAAYAALSDVEKASRLLYLNKTCYNGLFRVNASGAFNSPYGHYRRPNIVNEQTIRGVSRYFNACDITFFSGDFASVLEQVPKGGFVYLDPPYDPVSDTASFTGYNRGGFGREEQVRLKECCDALTARGVKFLLSNSATPFIRELYGSYRVSIVQARRAVNSVASRRGAIEEVLVRNYGTQ</sequence>
<dbReference type="SUPFAM" id="SSF53335">
    <property type="entry name" value="S-adenosyl-L-methionine-dependent methyltransferases"/>
    <property type="match status" value="1"/>
</dbReference>
<reference evidence="9 10" key="2">
    <citation type="submission" date="2007-06" db="EMBL/GenBank/DDBJ databases">
        <title>Draft genome sequence of Pseudoflavonifractor capillosus ATCC 29799.</title>
        <authorList>
            <person name="Sudarsanam P."/>
            <person name="Ley R."/>
            <person name="Guruge J."/>
            <person name="Turnbaugh P.J."/>
            <person name="Mahowald M."/>
            <person name="Liep D."/>
            <person name="Gordon J."/>
        </authorList>
    </citation>
    <scope>NUCLEOTIDE SEQUENCE [LARGE SCALE GENOMIC DNA]</scope>
    <source>
        <strain evidence="9 10">ATCC 29799</strain>
    </source>
</reference>
<comment type="catalytic activity">
    <reaction evidence="6 8">
        <text>a 2'-deoxyadenosine in DNA + S-adenosyl-L-methionine = an N(6)-methyl-2'-deoxyadenosine in DNA + S-adenosyl-L-homocysteine + H(+)</text>
        <dbReference type="Rhea" id="RHEA:15197"/>
        <dbReference type="Rhea" id="RHEA-COMP:12418"/>
        <dbReference type="Rhea" id="RHEA-COMP:12419"/>
        <dbReference type="ChEBI" id="CHEBI:15378"/>
        <dbReference type="ChEBI" id="CHEBI:57856"/>
        <dbReference type="ChEBI" id="CHEBI:59789"/>
        <dbReference type="ChEBI" id="CHEBI:90615"/>
        <dbReference type="ChEBI" id="CHEBI:90616"/>
        <dbReference type="EC" id="2.1.1.72"/>
    </reaction>
</comment>
<gene>
    <name evidence="9" type="primary">dam</name>
    <name evidence="9" type="ORF">BACCAP_00123</name>
</gene>
<dbReference type="GO" id="GO:0009007">
    <property type="term" value="F:site-specific DNA-methyltransferase (adenine-specific) activity"/>
    <property type="evidence" value="ECO:0007669"/>
    <property type="project" value="UniProtKB-UniRule"/>
</dbReference>
<dbReference type="PANTHER" id="PTHR30481">
    <property type="entry name" value="DNA ADENINE METHYLASE"/>
    <property type="match status" value="1"/>
</dbReference>
<keyword evidence="10" id="KW-1185">Reference proteome</keyword>
<feature type="binding site" evidence="7">
    <location>
        <position position="17"/>
    </location>
    <ligand>
        <name>S-adenosyl-L-methionine</name>
        <dbReference type="ChEBI" id="CHEBI:59789"/>
    </ligand>
</feature>
<dbReference type="InterPro" id="IPR012327">
    <property type="entry name" value="MeTrfase_D12"/>
</dbReference>
<dbReference type="REBASE" id="23846">
    <property type="entry name" value="M.Bca29799ORF123P"/>
</dbReference>
<dbReference type="eggNOG" id="COG0338">
    <property type="taxonomic scope" value="Bacteria"/>
</dbReference>
<dbReference type="GO" id="GO:0032259">
    <property type="term" value="P:methylation"/>
    <property type="evidence" value="ECO:0007669"/>
    <property type="project" value="UniProtKB-KW"/>
</dbReference>
<evidence type="ECO:0000313" key="9">
    <source>
        <dbReference type="EMBL" id="EDN02089.1"/>
    </source>
</evidence>
<feature type="binding site" evidence="7">
    <location>
        <position position="189"/>
    </location>
    <ligand>
        <name>S-adenosyl-L-methionine</name>
        <dbReference type="ChEBI" id="CHEBI:59789"/>
    </ligand>
</feature>
<accession>A6NPK7</accession>
<dbReference type="Pfam" id="PF02086">
    <property type="entry name" value="MethyltransfD12"/>
    <property type="match status" value="1"/>
</dbReference>
<dbReference type="EMBL" id="AAXG02000001">
    <property type="protein sequence ID" value="EDN02089.1"/>
    <property type="molecule type" value="Genomic_DNA"/>
</dbReference>
<evidence type="ECO:0000256" key="4">
    <source>
        <dbReference type="ARBA" id="ARBA00022679"/>
    </source>
</evidence>
<dbReference type="STRING" id="411467.BACCAP_00123"/>
<dbReference type="Gene3D" id="3.40.50.150">
    <property type="entry name" value="Vaccinia Virus protein VP39"/>
    <property type="match status" value="1"/>
</dbReference>
<evidence type="ECO:0000256" key="8">
    <source>
        <dbReference type="RuleBase" id="RU361257"/>
    </source>
</evidence>
<keyword evidence="3 8" id="KW-0489">Methyltransferase</keyword>
<keyword evidence="5 8" id="KW-0949">S-adenosyl-L-methionine</keyword>
<comment type="caution">
    <text evidence="9">The sequence shown here is derived from an EMBL/GenBank/DDBJ whole genome shotgun (WGS) entry which is preliminary data.</text>
</comment>
<dbReference type="Gene3D" id="1.10.1020.10">
    <property type="entry name" value="Adenine-specific Methyltransferase, Domain 2"/>
    <property type="match status" value="1"/>
</dbReference>
<comment type="similarity">
    <text evidence="1 8">Belongs to the N(4)/N(6)-methyltransferase family.</text>
</comment>
<feature type="binding site" evidence="7">
    <location>
        <position position="58"/>
    </location>
    <ligand>
        <name>S-adenosyl-L-methionine</name>
        <dbReference type="ChEBI" id="CHEBI:59789"/>
    </ligand>
</feature>
<dbReference type="PRINTS" id="PR00505">
    <property type="entry name" value="D12N6MTFRASE"/>
</dbReference>
<reference evidence="9 10" key="1">
    <citation type="submission" date="2007-04" db="EMBL/GenBank/DDBJ databases">
        <authorList>
            <person name="Fulton L."/>
            <person name="Clifton S."/>
            <person name="Fulton B."/>
            <person name="Xu J."/>
            <person name="Minx P."/>
            <person name="Pepin K.H."/>
            <person name="Johnson M."/>
            <person name="Thiruvilangam P."/>
            <person name="Bhonagiri V."/>
            <person name="Nash W.E."/>
            <person name="Mardis E.R."/>
            <person name="Wilson R.K."/>
        </authorList>
    </citation>
    <scope>NUCLEOTIDE SEQUENCE [LARGE SCALE GENOMIC DNA]</scope>
    <source>
        <strain evidence="9 10">ATCC 29799</strain>
    </source>
</reference>
<dbReference type="RefSeq" id="WP_006570688.1">
    <property type="nucleotide sequence ID" value="NZ_AAXG02000001.1"/>
</dbReference>
<keyword evidence="4 8" id="KW-0808">Transferase</keyword>
<dbReference type="GO" id="GO:0006298">
    <property type="term" value="P:mismatch repair"/>
    <property type="evidence" value="ECO:0007669"/>
    <property type="project" value="TreeGrafter"/>
</dbReference>
<protein>
    <recommendedName>
        <fullName evidence="2 8">Site-specific DNA-methyltransferase (adenine-specific)</fullName>
        <ecNumber evidence="2 8">2.1.1.72</ecNumber>
    </recommendedName>
</protein>
<dbReference type="PIRSF" id="PIRSF000398">
    <property type="entry name" value="M_m6A_EcoRV"/>
    <property type="match status" value="1"/>
</dbReference>
<dbReference type="InterPro" id="IPR029063">
    <property type="entry name" value="SAM-dependent_MTases_sf"/>
</dbReference>
<dbReference type="PROSITE" id="PS00092">
    <property type="entry name" value="N6_MTASE"/>
    <property type="match status" value="1"/>
</dbReference>
<dbReference type="PANTHER" id="PTHR30481:SF3">
    <property type="entry name" value="DNA ADENINE METHYLASE"/>
    <property type="match status" value="1"/>
</dbReference>
<evidence type="ECO:0000313" key="10">
    <source>
        <dbReference type="Proteomes" id="UP000003639"/>
    </source>
</evidence>
<feature type="binding site" evidence="7">
    <location>
        <position position="13"/>
    </location>
    <ligand>
        <name>S-adenosyl-L-methionine</name>
        <dbReference type="ChEBI" id="CHEBI:59789"/>
    </ligand>
</feature>
<dbReference type="GO" id="GO:0009307">
    <property type="term" value="P:DNA restriction-modification system"/>
    <property type="evidence" value="ECO:0007669"/>
    <property type="project" value="InterPro"/>
</dbReference>
<evidence type="ECO:0000256" key="2">
    <source>
        <dbReference type="ARBA" id="ARBA00011900"/>
    </source>
</evidence>
<dbReference type="Proteomes" id="UP000003639">
    <property type="component" value="Unassembled WGS sequence"/>
</dbReference>
<dbReference type="EC" id="2.1.1.72" evidence="2 8"/>
<evidence type="ECO:0000256" key="7">
    <source>
        <dbReference type="PIRSR" id="PIRSR000398-1"/>
    </source>
</evidence>
<evidence type="ECO:0000256" key="5">
    <source>
        <dbReference type="ARBA" id="ARBA00022691"/>
    </source>
</evidence>
<dbReference type="InterPro" id="IPR012263">
    <property type="entry name" value="M_m6A_EcoRV"/>
</dbReference>
<dbReference type="GO" id="GO:1904047">
    <property type="term" value="F:S-adenosyl-L-methionine binding"/>
    <property type="evidence" value="ECO:0007669"/>
    <property type="project" value="TreeGrafter"/>
</dbReference>
<evidence type="ECO:0000256" key="6">
    <source>
        <dbReference type="ARBA" id="ARBA00047942"/>
    </source>
</evidence>
<dbReference type="InterPro" id="IPR023095">
    <property type="entry name" value="Ade_MeTrfase_dom_2"/>
</dbReference>
<dbReference type="AlphaFoldDB" id="A6NPK7"/>
<dbReference type="NCBIfam" id="TIGR00571">
    <property type="entry name" value="dam"/>
    <property type="match status" value="1"/>
</dbReference>
<dbReference type="GO" id="GO:0043565">
    <property type="term" value="F:sequence-specific DNA binding"/>
    <property type="evidence" value="ECO:0007669"/>
    <property type="project" value="TreeGrafter"/>
</dbReference>
<name>A6NPK7_9FIRM</name>
<dbReference type="OrthoDB" id="9805629at2"/>